<proteinExistence type="predicted"/>
<organism evidence="1 2">
    <name type="scientific">Rotaria sordida</name>
    <dbReference type="NCBI Taxonomy" id="392033"/>
    <lineage>
        <taxon>Eukaryota</taxon>
        <taxon>Metazoa</taxon>
        <taxon>Spiralia</taxon>
        <taxon>Gnathifera</taxon>
        <taxon>Rotifera</taxon>
        <taxon>Eurotatoria</taxon>
        <taxon>Bdelloidea</taxon>
        <taxon>Philodinida</taxon>
        <taxon>Philodinidae</taxon>
        <taxon>Rotaria</taxon>
    </lineage>
</organism>
<gene>
    <name evidence="1" type="ORF">SEV965_LOCUS39412</name>
</gene>
<dbReference type="AlphaFoldDB" id="A0A815Y9J7"/>
<protein>
    <submittedName>
        <fullName evidence="1">Uncharacterized protein</fullName>
    </submittedName>
</protein>
<name>A0A815Y9J7_9BILA</name>
<dbReference type="EMBL" id="CAJNOU010013932">
    <property type="protein sequence ID" value="CAF1567017.1"/>
    <property type="molecule type" value="Genomic_DNA"/>
</dbReference>
<dbReference type="Proteomes" id="UP000663889">
    <property type="component" value="Unassembled WGS sequence"/>
</dbReference>
<sequence>MNLHKYNYSPKFWIEIHKYTKDSLPPPRPSTKINLDKCLTSLSPHVQRLIYSDAIDKRRGEIRSGKLPLNSEQFTLIQKLGATRKYEQVLLLEQALQLEYYFEHKGYIRAIEHIQFRLQQQYPIIAGKNPILLLRIHFHQKAPILRK</sequence>
<comment type="caution">
    <text evidence="1">The sequence shown here is derived from an EMBL/GenBank/DDBJ whole genome shotgun (WGS) entry which is preliminary data.</text>
</comment>
<evidence type="ECO:0000313" key="2">
    <source>
        <dbReference type="Proteomes" id="UP000663889"/>
    </source>
</evidence>
<accession>A0A815Y9J7</accession>
<evidence type="ECO:0000313" key="1">
    <source>
        <dbReference type="EMBL" id="CAF1567017.1"/>
    </source>
</evidence>
<reference evidence="1" key="1">
    <citation type="submission" date="2021-02" db="EMBL/GenBank/DDBJ databases">
        <authorList>
            <person name="Nowell W R."/>
        </authorList>
    </citation>
    <scope>NUCLEOTIDE SEQUENCE</scope>
</reference>